<dbReference type="NCBIfam" id="NF033611">
    <property type="entry name" value="SAVED"/>
    <property type="match status" value="1"/>
</dbReference>
<name>L7UMU6_MYXSD</name>
<protein>
    <recommendedName>
        <fullName evidence="1">SMODS-associated and fused to various effectors domain-containing protein</fullName>
    </recommendedName>
</protein>
<keyword evidence="3" id="KW-1185">Reference proteome</keyword>
<dbReference type="InterPro" id="IPR040836">
    <property type="entry name" value="SAVED"/>
</dbReference>
<sequence length="490" mass="55684">MGEQSASRLEGDRYQYLYAWYELLRLLEEKSPFECGYLEHPDAGAADDVTLNAREGSGVVSRYVQVKWHVDHRSQYSLDAVSEAPGGRGRALLHKLFVSWRKLRERGPAEVWLVSNWSAEASLGRYLRGRDCSLAQEFFTETRLGSFLEGGTRWAARCETTLEELRAFFGDLRFRLGFSSIRELEEMVDDRMAHHGLQRGRTPRAVVVDVLREWVEVSGAAKRVTRESLMEFLRARKLFVPRDDGPVVSLWVHGWVRRRWEQPPTEELDWTPYFDRETRRLPEETVWREKLIPELRAARQRLADRPEGALVDFRGKVPLSVALAVGFHFSEAAGFRFRSEQVTRGETFLWRSDVGVSTRGLTALEREGAPDAKVLLVLFQLTQDARVDLERFEAAHPSVHRAVLVLEPEGGPGDGAVTSAGDAVAFAVQARELIRRARNRYRAASTHLLLYAPSTCCLLLGQRLNAVGPVVVHERAVDERYVPVFTLQTG</sequence>
<dbReference type="STRING" id="1278073.MYSTI_07943"/>
<dbReference type="HOGENOM" id="CLU_040015_0_0_7"/>
<dbReference type="PATRIC" id="fig|1278073.3.peg.8087"/>
<feature type="domain" description="SMODS-associated and fused to various effectors" evidence="1">
    <location>
        <begin position="297"/>
        <end position="487"/>
    </location>
</feature>
<dbReference type="OrthoDB" id="5379188at2"/>
<evidence type="ECO:0000313" key="2">
    <source>
        <dbReference type="EMBL" id="AGC49215.1"/>
    </source>
</evidence>
<dbReference type="AlphaFoldDB" id="L7UMU6"/>
<gene>
    <name evidence="2" type="ordered locus">MYSTI_07943</name>
</gene>
<dbReference type="Pfam" id="PF18145">
    <property type="entry name" value="SAVED"/>
    <property type="match status" value="1"/>
</dbReference>
<reference evidence="2 3" key="1">
    <citation type="journal article" date="2013" name="Genome Announc.">
        <title>Complete genome sequence of Myxococcus stipitatus strain DSM 14675, a fruiting myxobacterium.</title>
        <authorList>
            <person name="Huntley S."/>
            <person name="Kneip S."/>
            <person name="Treuner-Lange A."/>
            <person name="Sogaard-Andersen L."/>
        </authorList>
    </citation>
    <scope>NUCLEOTIDE SEQUENCE [LARGE SCALE GENOMIC DNA]</scope>
    <source>
        <strain evidence="3">DSM 14675 / JCM 12634 / Mx s8</strain>
    </source>
</reference>
<dbReference type="eggNOG" id="COG1310">
    <property type="taxonomic scope" value="Bacteria"/>
</dbReference>
<evidence type="ECO:0000313" key="3">
    <source>
        <dbReference type="Proteomes" id="UP000011131"/>
    </source>
</evidence>
<proteinExistence type="predicted"/>
<accession>L7UMU6</accession>
<dbReference type="EMBL" id="CP004025">
    <property type="protein sequence ID" value="AGC49215.1"/>
    <property type="molecule type" value="Genomic_DNA"/>
</dbReference>
<dbReference type="RefSeq" id="WP_015353468.1">
    <property type="nucleotide sequence ID" value="NC_020126.1"/>
</dbReference>
<organism evidence="2 3">
    <name type="scientific">Myxococcus stipitatus (strain DSM 14675 / JCM 12634 / Mx s8)</name>
    <dbReference type="NCBI Taxonomy" id="1278073"/>
    <lineage>
        <taxon>Bacteria</taxon>
        <taxon>Pseudomonadati</taxon>
        <taxon>Myxococcota</taxon>
        <taxon>Myxococcia</taxon>
        <taxon>Myxococcales</taxon>
        <taxon>Cystobacterineae</taxon>
        <taxon>Myxococcaceae</taxon>
        <taxon>Myxococcus</taxon>
    </lineage>
</organism>
<dbReference type="Proteomes" id="UP000011131">
    <property type="component" value="Chromosome"/>
</dbReference>
<evidence type="ECO:0000259" key="1">
    <source>
        <dbReference type="Pfam" id="PF18145"/>
    </source>
</evidence>
<dbReference type="KEGG" id="msd:MYSTI_07943"/>